<evidence type="ECO:0000313" key="1">
    <source>
        <dbReference type="EMBL" id="ORW22118.1"/>
    </source>
</evidence>
<accession>A0A1X1ZFL3</accession>
<dbReference type="AlphaFoldDB" id="A0A1X1ZFL3"/>
<dbReference type="EMBL" id="LQPH01000123">
    <property type="protein sequence ID" value="ORW22118.1"/>
    <property type="molecule type" value="Genomic_DNA"/>
</dbReference>
<sequence>MLHLPCAFASVQFLYTQPPSLLTCVQLRSGGSAIPTGAVLMAVPQMAAAIPADIMARLKTERRMTKTPISMKAPVLAEKKLKREF</sequence>
<keyword evidence="2" id="KW-1185">Reference proteome</keyword>
<proteinExistence type="predicted"/>
<comment type="caution">
    <text evidence="1">The sequence shown here is derived from an EMBL/GenBank/DDBJ whole genome shotgun (WGS) entry which is preliminary data.</text>
</comment>
<protein>
    <submittedName>
        <fullName evidence="1">Uncharacterized protein</fullName>
    </submittedName>
</protein>
<name>A0A1X1ZFL3_9MYCO</name>
<dbReference type="Proteomes" id="UP000193781">
    <property type="component" value="Unassembled WGS sequence"/>
</dbReference>
<reference evidence="1 2" key="1">
    <citation type="submission" date="2016-01" db="EMBL/GenBank/DDBJ databases">
        <title>The new phylogeny of the genus Mycobacterium.</title>
        <authorList>
            <person name="Tarcisio F."/>
            <person name="Conor M."/>
            <person name="Antonella G."/>
            <person name="Elisabetta G."/>
            <person name="Giulia F.S."/>
            <person name="Sara T."/>
            <person name="Anna F."/>
            <person name="Clotilde B."/>
            <person name="Roberto B."/>
            <person name="Veronica D.S."/>
            <person name="Fabio R."/>
            <person name="Monica P."/>
            <person name="Olivier J."/>
            <person name="Enrico T."/>
            <person name="Nicola S."/>
        </authorList>
    </citation>
    <scope>NUCLEOTIDE SEQUENCE [LARGE SCALE GENOMIC DNA]</scope>
    <source>
        <strain evidence="1 2">DSM 44803</strain>
    </source>
</reference>
<evidence type="ECO:0000313" key="2">
    <source>
        <dbReference type="Proteomes" id="UP000193781"/>
    </source>
</evidence>
<organism evidence="1 2">
    <name type="scientific">Mycobacterium nebraskense</name>
    <dbReference type="NCBI Taxonomy" id="244292"/>
    <lineage>
        <taxon>Bacteria</taxon>
        <taxon>Bacillati</taxon>
        <taxon>Actinomycetota</taxon>
        <taxon>Actinomycetes</taxon>
        <taxon>Mycobacteriales</taxon>
        <taxon>Mycobacteriaceae</taxon>
        <taxon>Mycobacterium</taxon>
    </lineage>
</organism>
<gene>
    <name evidence="1" type="ORF">AWC17_05570</name>
</gene>